<organism evidence="4 5">
    <name type="scientific">Qingrenia yutianensis</name>
    <dbReference type="NCBI Taxonomy" id="2763676"/>
    <lineage>
        <taxon>Bacteria</taxon>
        <taxon>Bacillati</taxon>
        <taxon>Bacillota</taxon>
        <taxon>Clostridia</taxon>
        <taxon>Eubacteriales</taxon>
        <taxon>Oscillospiraceae</taxon>
        <taxon>Qingrenia</taxon>
    </lineage>
</organism>
<evidence type="ECO:0000256" key="2">
    <source>
        <dbReference type="SAM" id="Phobius"/>
    </source>
</evidence>
<keyword evidence="5" id="KW-1185">Reference proteome</keyword>
<dbReference type="GO" id="GO:0003677">
    <property type="term" value="F:DNA binding"/>
    <property type="evidence" value="ECO:0007669"/>
    <property type="project" value="InterPro"/>
</dbReference>
<keyword evidence="1" id="KW-0175">Coiled coil</keyword>
<keyword evidence="2" id="KW-0812">Transmembrane</keyword>
<evidence type="ECO:0000259" key="3">
    <source>
        <dbReference type="PROSITE" id="PS50043"/>
    </source>
</evidence>
<dbReference type="EMBL" id="JACRTE010000003">
    <property type="protein sequence ID" value="MBC8595990.1"/>
    <property type="molecule type" value="Genomic_DNA"/>
</dbReference>
<dbReference type="InterPro" id="IPR016032">
    <property type="entry name" value="Sig_transdc_resp-reg_C-effctor"/>
</dbReference>
<feature type="transmembrane region" description="Helical" evidence="2">
    <location>
        <begin position="6"/>
        <end position="27"/>
    </location>
</feature>
<dbReference type="Pfam" id="PF00196">
    <property type="entry name" value="GerE"/>
    <property type="match status" value="1"/>
</dbReference>
<accession>A0A926FCY5</accession>
<comment type="caution">
    <text evidence="4">The sequence shown here is derived from an EMBL/GenBank/DDBJ whole genome shotgun (WGS) entry which is preliminary data.</text>
</comment>
<dbReference type="AlphaFoldDB" id="A0A926FCY5"/>
<dbReference type="InterPro" id="IPR036388">
    <property type="entry name" value="WH-like_DNA-bd_sf"/>
</dbReference>
<dbReference type="SUPFAM" id="SSF46894">
    <property type="entry name" value="C-terminal effector domain of the bipartite response regulators"/>
    <property type="match status" value="1"/>
</dbReference>
<dbReference type="PROSITE" id="PS50043">
    <property type="entry name" value="HTH_LUXR_2"/>
    <property type="match status" value="1"/>
</dbReference>
<protein>
    <recommendedName>
        <fullName evidence="3">HTH luxR-type domain-containing protein</fullName>
    </recommendedName>
</protein>
<dbReference type="SMART" id="SM00421">
    <property type="entry name" value="HTH_LUXR"/>
    <property type="match status" value="1"/>
</dbReference>
<dbReference type="PRINTS" id="PR00038">
    <property type="entry name" value="HTHLUXR"/>
</dbReference>
<dbReference type="InterPro" id="IPR000792">
    <property type="entry name" value="Tscrpt_reg_LuxR_C"/>
</dbReference>
<gene>
    <name evidence="4" type="ORF">H8706_03790</name>
</gene>
<keyword evidence="2" id="KW-1133">Transmembrane helix</keyword>
<sequence>MQKKLFGYMFILAIVLLLIFAAFLFLFGRFSTTEDKISDILSLQIEFFDREMTSYYNDITLRGAQLSEKAAQLTEQYLNSENTDFGVVQNSFLHINALEERYIDLLKNELLKASCSGAFILINASQTGESGSKAGVYLNQDLFGTTDKETMLLYRGNVKAAINKGIMPHRKWHLEFDTGGFPNFEEVLSDTAEPIEKATHICNIITLPGTSERVMLVALPIRGDGGRVYGICGFEVNESVFKSAHAQPSTLPHITCIFSRSGDKEINIKEGLSCGAKNGYFLAPKDSLKIKPLKKGLVALKNEYGAYIGMTRNTTLYSENTPYSITVMMPYADYSGLETKNTIQLILIILILGFAVLSLSLYFSNRFILPIKKSLDKIKQSEKTYSDESQSGIMEIDDLFAFLAGKDNEYQKIFDEHSEKNESLQSEIERIRTENKRLMKEHKNIIIQDDYDHFCSGLRSLTPKERTIFDLYLEGKTVPEILQIAEVKESTLKYHNGNIYSKLGVSSKKQLLNFAALYAREK</sequence>
<evidence type="ECO:0000313" key="5">
    <source>
        <dbReference type="Proteomes" id="UP000647416"/>
    </source>
</evidence>
<evidence type="ECO:0000256" key="1">
    <source>
        <dbReference type="SAM" id="Coils"/>
    </source>
</evidence>
<feature type="transmembrane region" description="Helical" evidence="2">
    <location>
        <begin position="345"/>
        <end position="363"/>
    </location>
</feature>
<dbReference type="CDD" id="cd06170">
    <property type="entry name" value="LuxR_C_like"/>
    <property type="match status" value="1"/>
</dbReference>
<name>A0A926FCY5_9FIRM</name>
<dbReference type="GO" id="GO:0006355">
    <property type="term" value="P:regulation of DNA-templated transcription"/>
    <property type="evidence" value="ECO:0007669"/>
    <property type="project" value="InterPro"/>
</dbReference>
<dbReference type="Gene3D" id="1.10.10.10">
    <property type="entry name" value="Winged helix-like DNA-binding domain superfamily/Winged helix DNA-binding domain"/>
    <property type="match status" value="1"/>
</dbReference>
<proteinExistence type="predicted"/>
<feature type="coiled-coil region" evidence="1">
    <location>
        <begin position="414"/>
        <end position="448"/>
    </location>
</feature>
<dbReference type="Proteomes" id="UP000647416">
    <property type="component" value="Unassembled WGS sequence"/>
</dbReference>
<feature type="domain" description="HTH luxR-type" evidence="3">
    <location>
        <begin position="454"/>
        <end position="519"/>
    </location>
</feature>
<keyword evidence="2" id="KW-0472">Membrane</keyword>
<evidence type="ECO:0000313" key="4">
    <source>
        <dbReference type="EMBL" id="MBC8595990.1"/>
    </source>
</evidence>
<reference evidence="4" key="1">
    <citation type="submission" date="2020-08" db="EMBL/GenBank/DDBJ databases">
        <title>Genome public.</title>
        <authorList>
            <person name="Liu C."/>
            <person name="Sun Q."/>
        </authorList>
    </citation>
    <scope>NUCLEOTIDE SEQUENCE</scope>
    <source>
        <strain evidence="4">NSJ-50</strain>
    </source>
</reference>